<evidence type="ECO:0000256" key="7">
    <source>
        <dbReference type="ARBA" id="ARBA00023237"/>
    </source>
</evidence>
<dbReference type="PANTHER" id="PTHR30026">
    <property type="entry name" value="OUTER MEMBRANE PROTEIN TOLC"/>
    <property type="match status" value="1"/>
</dbReference>
<dbReference type="EMBL" id="JAHCVJ010000001">
    <property type="protein sequence ID" value="MBT0662909.1"/>
    <property type="molecule type" value="Genomic_DNA"/>
</dbReference>
<evidence type="ECO:0000256" key="5">
    <source>
        <dbReference type="ARBA" id="ARBA00022692"/>
    </source>
</evidence>
<keyword evidence="7" id="KW-0998">Cell outer membrane</keyword>
<dbReference type="Proteomes" id="UP000811899">
    <property type="component" value="Unassembled WGS sequence"/>
</dbReference>
<dbReference type="Gene3D" id="1.20.1600.10">
    <property type="entry name" value="Outer membrane efflux proteins (OEP)"/>
    <property type="match status" value="1"/>
</dbReference>
<protein>
    <submittedName>
        <fullName evidence="9">TolC family protein</fullName>
    </submittedName>
</protein>
<evidence type="ECO:0000256" key="6">
    <source>
        <dbReference type="ARBA" id="ARBA00023136"/>
    </source>
</evidence>
<evidence type="ECO:0000256" key="8">
    <source>
        <dbReference type="SAM" id="Coils"/>
    </source>
</evidence>
<dbReference type="GO" id="GO:0015288">
    <property type="term" value="F:porin activity"/>
    <property type="evidence" value="ECO:0007669"/>
    <property type="project" value="TreeGrafter"/>
</dbReference>
<evidence type="ECO:0000313" key="9">
    <source>
        <dbReference type="EMBL" id="MBT0662909.1"/>
    </source>
</evidence>
<reference evidence="9 10" key="1">
    <citation type="submission" date="2021-05" db="EMBL/GenBank/DDBJ databases">
        <title>The draft genome of Geobacter pelophilus DSM 12255.</title>
        <authorList>
            <person name="Xu Z."/>
            <person name="Masuda Y."/>
            <person name="Itoh H."/>
            <person name="Senoo K."/>
        </authorList>
    </citation>
    <scope>NUCLEOTIDE SEQUENCE [LARGE SCALE GENOMIC DNA]</scope>
    <source>
        <strain evidence="9 10">DSM 12255</strain>
    </source>
</reference>
<comment type="subcellular location">
    <subcellularLocation>
        <location evidence="1">Cell outer membrane</location>
    </subcellularLocation>
</comment>
<dbReference type="GO" id="GO:1990281">
    <property type="term" value="C:efflux pump complex"/>
    <property type="evidence" value="ECO:0007669"/>
    <property type="project" value="TreeGrafter"/>
</dbReference>
<dbReference type="RefSeq" id="WP_214169699.1">
    <property type="nucleotide sequence ID" value="NZ_JAHCVJ010000001.1"/>
</dbReference>
<comment type="similarity">
    <text evidence="2">Belongs to the outer membrane factor (OMF) (TC 1.B.17) family.</text>
</comment>
<keyword evidence="4" id="KW-1134">Transmembrane beta strand</keyword>
<evidence type="ECO:0000256" key="4">
    <source>
        <dbReference type="ARBA" id="ARBA00022452"/>
    </source>
</evidence>
<comment type="caution">
    <text evidence="9">The sequence shown here is derived from an EMBL/GenBank/DDBJ whole genome shotgun (WGS) entry which is preliminary data.</text>
</comment>
<dbReference type="InterPro" id="IPR003423">
    <property type="entry name" value="OMP_efflux"/>
</dbReference>
<sequence length="424" mass="47144">MQFSTLSIFFITLLAIPGVTVAAPLTLKECLERGKRNNPSVVVAKRDSAIAAIGAKHAKAAFYPRLDMQGGYTMQLESQAVEINGRSAETQQADFAYANAALVYTLYDFGRRDARRLSAQSSADAEESNVLTREQDTSMQIIATFYGILEAGKLVKAAEEEALQVAEHLKIASIMFDQGVVTRNDVLQAEVRLASAKQKLLSMRNRLDNLRLQLNFLTGADPASREDLVEQVEIPSETAVLPEPKKALEKRPEIRALKKRIEASAYDLSESNSAWYPEIFSRLALDYVQNDRVREQTIMSATIGLKMNIFDGYATTTAKQRAVSIKARADETLRLAEAQFQLELATAVNDSRVARERIAVTETAIRQSEENLRINKDRYQARVGTATDVLDAQTLLTQSKTEHYSSIYDLQVAVARIKRAMGEL</sequence>
<accession>A0AAW4KX58</accession>
<evidence type="ECO:0000256" key="1">
    <source>
        <dbReference type="ARBA" id="ARBA00004442"/>
    </source>
</evidence>
<dbReference type="GO" id="GO:0009279">
    <property type="term" value="C:cell outer membrane"/>
    <property type="evidence" value="ECO:0007669"/>
    <property type="project" value="UniProtKB-SubCell"/>
</dbReference>
<dbReference type="InterPro" id="IPR051906">
    <property type="entry name" value="TolC-like"/>
</dbReference>
<keyword evidence="10" id="KW-1185">Reference proteome</keyword>
<dbReference type="AlphaFoldDB" id="A0AAW4KX58"/>
<keyword evidence="6" id="KW-0472">Membrane</keyword>
<evidence type="ECO:0000256" key="3">
    <source>
        <dbReference type="ARBA" id="ARBA00022448"/>
    </source>
</evidence>
<keyword evidence="3" id="KW-0813">Transport</keyword>
<gene>
    <name evidence="9" type="ORF">KI809_01245</name>
</gene>
<evidence type="ECO:0000256" key="2">
    <source>
        <dbReference type="ARBA" id="ARBA00007613"/>
    </source>
</evidence>
<dbReference type="Pfam" id="PF02321">
    <property type="entry name" value="OEP"/>
    <property type="match status" value="2"/>
</dbReference>
<organism evidence="9 10">
    <name type="scientific">Geoanaerobacter pelophilus</name>
    <dbReference type="NCBI Taxonomy" id="60036"/>
    <lineage>
        <taxon>Bacteria</taxon>
        <taxon>Pseudomonadati</taxon>
        <taxon>Thermodesulfobacteriota</taxon>
        <taxon>Desulfuromonadia</taxon>
        <taxon>Geobacterales</taxon>
        <taxon>Geobacteraceae</taxon>
        <taxon>Geoanaerobacter</taxon>
    </lineage>
</organism>
<name>A0AAW4KX58_9BACT</name>
<keyword evidence="8" id="KW-0175">Coiled coil</keyword>
<dbReference type="PANTHER" id="PTHR30026:SF21">
    <property type="entry name" value="SLR1270 PROTEIN"/>
    <property type="match status" value="1"/>
</dbReference>
<proteinExistence type="inferred from homology"/>
<keyword evidence="5" id="KW-0812">Transmembrane</keyword>
<dbReference type="GO" id="GO:0015562">
    <property type="term" value="F:efflux transmembrane transporter activity"/>
    <property type="evidence" value="ECO:0007669"/>
    <property type="project" value="InterPro"/>
</dbReference>
<dbReference type="SUPFAM" id="SSF56954">
    <property type="entry name" value="Outer membrane efflux proteins (OEP)"/>
    <property type="match status" value="1"/>
</dbReference>
<feature type="coiled-coil region" evidence="8">
    <location>
        <begin position="186"/>
        <end position="213"/>
    </location>
</feature>
<evidence type="ECO:0000313" key="10">
    <source>
        <dbReference type="Proteomes" id="UP000811899"/>
    </source>
</evidence>